<evidence type="ECO:0000313" key="6">
    <source>
        <dbReference type="Proteomes" id="UP000286482"/>
    </source>
</evidence>
<dbReference type="Proteomes" id="UP000286482">
    <property type="component" value="Unassembled WGS sequence"/>
</dbReference>
<organism evidence="5 6">
    <name type="scientific">Alginatibacterium sediminis</name>
    <dbReference type="NCBI Taxonomy" id="2164068"/>
    <lineage>
        <taxon>Bacteria</taxon>
        <taxon>Pseudomonadati</taxon>
        <taxon>Pseudomonadota</taxon>
        <taxon>Gammaproteobacteria</taxon>
        <taxon>Alteromonadales</taxon>
        <taxon>Alteromonadaceae</taxon>
        <taxon>Alginatibacterium</taxon>
    </lineage>
</organism>
<evidence type="ECO:0000256" key="1">
    <source>
        <dbReference type="ARBA" id="ARBA00022515"/>
    </source>
</evidence>
<dbReference type="PIRSF" id="PIRSF003135">
    <property type="entry name" value="Primosomal_n"/>
    <property type="match status" value="1"/>
</dbReference>
<proteinExistence type="inferred from homology"/>
<dbReference type="HAMAP" id="MF_00720">
    <property type="entry name" value="PriB"/>
    <property type="match status" value="1"/>
</dbReference>
<gene>
    <name evidence="4 5" type="primary">priB</name>
    <name evidence="5" type="ORF">DBZ36_15605</name>
</gene>
<dbReference type="GO" id="GO:0006269">
    <property type="term" value="P:DNA replication, synthesis of primer"/>
    <property type="evidence" value="ECO:0007669"/>
    <property type="project" value="UniProtKB-KW"/>
</dbReference>
<dbReference type="AlphaFoldDB" id="A0A420E8Y7"/>
<evidence type="ECO:0000313" key="5">
    <source>
        <dbReference type="EMBL" id="RKF15798.1"/>
    </source>
</evidence>
<comment type="subunit">
    <text evidence="4">Homodimer. Interacts with PriA and DnaT. Component of the replication restart primosome. Primosome assembly occurs via a 'hand-off' mechanism. PriA binds to replication forks, subsequently PriB then DnaT bind; DnaT then displaces ssDNA to generate the helicase loading substrate.</text>
</comment>
<accession>A0A420E8Y7</accession>
<comment type="function">
    <text evidence="4">Involved in the restart of stalled replication forks, which reloads the replicative helicase on sites other than the origin of replication; the PriA-PriB pathway is the major replication restart pathway. During primosome assembly it facilitates complex formation between PriA and DnaT on DNA; stabilizes PriA on DNA. Stimulates the DNA unwinding activity of PriA helicase.</text>
</comment>
<dbReference type="GO" id="GO:0003697">
    <property type="term" value="F:single-stranded DNA binding"/>
    <property type="evidence" value="ECO:0007669"/>
    <property type="project" value="UniProtKB-UniRule"/>
</dbReference>
<dbReference type="GO" id="GO:1990077">
    <property type="term" value="C:primosome complex"/>
    <property type="evidence" value="ECO:0007669"/>
    <property type="project" value="UniProtKB-UniRule"/>
</dbReference>
<name>A0A420E8Y7_9ALTE</name>
<reference evidence="5 6" key="1">
    <citation type="submission" date="2018-09" db="EMBL/GenBank/DDBJ databases">
        <authorList>
            <person name="Wang Z."/>
        </authorList>
    </citation>
    <scope>NUCLEOTIDE SEQUENCE [LARGE SCALE GENOMIC DNA]</scope>
    <source>
        <strain evidence="5 6">ALS 81</strain>
    </source>
</reference>
<dbReference type="CDD" id="cd04496">
    <property type="entry name" value="SSB_OBF"/>
    <property type="match status" value="1"/>
</dbReference>
<dbReference type="PROSITE" id="PS50935">
    <property type="entry name" value="SSB"/>
    <property type="match status" value="1"/>
</dbReference>
<evidence type="ECO:0000256" key="4">
    <source>
        <dbReference type="HAMAP-Rule" id="MF_00720"/>
    </source>
</evidence>
<dbReference type="OrthoDB" id="9180733at2"/>
<comment type="caution">
    <text evidence="5">The sequence shown here is derived from an EMBL/GenBank/DDBJ whole genome shotgun (WGS) entry which is preliminary data.</text>
</comment>
<keyword evidence="6" id="KW-1185">Reference proteome</keyword>
<dbReference type="NCBIfam" id="TIGR04418">
    <property type="entry name" value="PriB_gamma"/>
    <property type="match status" value="1"/>
</dbReference>
<comment type="similarity">
    <text evidence="4">Belongs to the PriB family.</text>
</comment>
<keyword evidence="1 4" id="KW-0639">Primosome</keyword>
<protein>
    <recommendedName>
        <fullName evidence="4">Replication restart protein PriB</fullName>
    </recommendedName>
</protein>
<keyword evidence="2 4" id="KW-0235">DNA replication</keyword>
<dbReference type="InterPro" id="IPR012340">
    <property type="entry name" value="NA-bd_OB-fold"/>
</dbReference>
<dbReference type="RefSeq" id="WP_120355884.1">
    <property type="nucleotide sequence ID" value="NZ_RAQO01000008.1"/>
</dbReference>
<dbReference type="InterPro" id="IPR023646">
    <property type="entry name" value="Prisomal_replication_PriB"/>
</dbReference>
<evidence type="ECO:0000256" key="3">
    <source>
        <dbReference type="ARBA" id="ARBA00023125"/>
    </source>
</evidence>
<dbReference type="Pfam" id="PF22657">
    <property type="entry name" value="SSB_1"/>
    <property type="match status" value="1"/>
</dbReference>
<dbReference type="EMBL" id="RAQO01000008">
    <property type="protein sequence ID" value="RKF15798.1"/>
    <property type="molecule type" value="Genomic_DNA"/>
</dbReference>
<sequence>MTENRVTLSGRVARAPKNSVSPAGIPHCQFWLEHRSQQLEAGFSRQAYCYMAVALSGELHKQVTQQVTMGCDVKVMGFIHQHRQVSGESRLVLHAQQIELLSRG</sequence>
<keyword evidence="3 4" id="KW-0238">DNA-binding</keyword>
<dbReference type="Gene3D" id="2.40.50.140">
    <property type="entry name" value="Nucleic acid-binding proteins"/>
    <property type="match status" value="1"/>
</dbReference>
<dbReference type="InterPro" id="IPR000424">
    <property type="entry name" value="Primosome_PriB/ssb"/>
</dbReference>
<evidence type="ECO:0000256" key="2">
    <source>
        <dbReference type="ARBA" id="ARBA00022705"/>
    </source>
</evidence>
<dbReference type="SUPFAM" id="SSF50249">
    <property type="entry name" value="Nucleic acid-binding proteins"/>
    <property type="match status" value="1"/>
</dbReference>